<evidence type="ECO:0000256" key="1">
    <source>
        <dbReference type="SAM" id="MobiDB-lite"/>
    </source>
</evidence>
<protein>
    <submittedName>
        <fullName evidence="2">Uncharacterized protein</fullName>
    </submittedName>
</protein>
<reference evidence="3" key="1">
    <citation type="submission" date="2017-03" db="EMBL/GenBank/DDBJ databases">
        <authorList>
            <person name="Lund M.B."/>
        </authorList>
    </citation>
    <scope>NUCLEOTIDE SEQUENCE [LARGE SCALE GENOMIC DNA]</scope>
</reference>
<gene>
    <name evidence="2" type="ORF">B5766_02055</name>
</gene>
<evidence type="ECO:0000313" key="2">
    <source>
        <dbReference type="EMBL" id="PDQ36220.1"/>
    </source>
</evidence>
<sequence>MLGGRLGGRPSASRFGSARPNLPVRVSLIGDRPVEPARAPISDASVRGVRLPPGGIPTQCMRIHM</sequence>
<accession>A0A2A6FU91</accession>
<evidence type="ECO:0000313" key="3">
    <source>
        <dbReference type="Proteomes" id="UP000219994"/>
    </source>
</evidence>
<organism evidence="2 3">
    <name type="scientific">Candidatus Lumbricidiphila eiseniae</name>
    <dbReference type="NCBI Taxonomy" id="1969409"/>
    <lineage>
        <taxon>Bacteria</taxon>
        <taxon>Bacillati</taxon>
        <taxon>Actinomycetota</taxon>
        <taxon>Actinomycetes</taxon>
        <taxon>Micrococcales</taxon>
        <taxon>Microbacteriaceae</taxon>
        <taxon>Candidatus Lumbricidiphila</taxon>
    </lineage>
</organism>
<dbReference type="EMBL" id="NAEP01000022">
    <property type="protein sequence ID" value="PDQ36220.1"/>
    <property type="molecule type" value="Genomic_DNA"/>
</dbReference>
<dbReference type="Proteomes" id="UP000219994">
    <property type="component" value="Unassembled WGS sequence"/>
</dbReference>
<name>A0A2A6FU91_9MICO</name>
<dbReference type="AlphaFoldDB" id="A0A2A6FU91"/>
<comment type="caution">
    <text evidence="2">The sequence shown here is derived from an EMBL/GenBank/DDBJ whole genome shotgun (WGS) entry which is preliminary data.</text>
</comment>
<feature type="region of interest" description="Disordered" evidence="1">
    <location>
        <begin position="1"/>
        <end position="22"/>
    </location>
</feature>
<proteinExistence type="predicted"/>